<dbReference type="SMART" id="SM00554">
    <property type="entry name" value="FAS1"/>
    <property type="match status" value="2"/>
</dbReference>
<dbReference type="InterPro" id="IPR000782">
    <property type="entry name" value="FAS1_domain"/>
</dbReference>
<comment type="caution">
    <text evidence="3">The sequence shown here is derived from an EMBL/GenBank/DDBJ whole genome shotgun (WGS) entry which is preliminary data.</text>
</comment>
<sequence>MTIVGIAGCDEQNSTGPDPDPGSDDDSISTVVSEDSTLKTFSGILVQTGLDAELESEGSFTAFAPTDSAFHKLPEGLLDDLTGEELKEILNYHLASGAMFTGDIQENEEIETNAGSSIFVRANNDIELNHKAIITEGDKETANGVIHKIDNVLLPDAYLTVFGAIEKRYSLSKFACYCTSGRTELEGVLEDETAEFTVFVPTDEAFENFEQNVDDLSDSDLREILNYHVVEQEILSDELSDGQTLTTRNGEDLMVSVSNDGTITLNGDRAVVQQADIEGKNGVVYIIDAVVDPHSGSGM</sequence>
<dbReference type="Gene3D" id="2.30.180.10">
    <property type="entry name" value="FAS1 domain"/>
    <property type="match status" value="2"/>
</dbReference>
<dbReference type="InterPro" id="IPR050904">
    <property type="entry name" value="Adhesion/Biosynth-related"/>
</dbReference>
<dbReference type="InterPro" id="IPR036378">
    <property type="entry name" value="FAS1_dom_sf"/>
</dbReference>
<evidence type="ECO:0000313" key="3">
    <source>
        <dbReference type="EMBL" id="MCW9714329.1"/>
    </source>
</evidence>
<dbReference type="PANTHER" id="PTHR10900">
    <property type="entry name" value="PERIOSTIN-RELATED"/>
    <property type="match status" value="1"/>
</dbReference>
<feature type="domain" description="FAS1" evidence="2">
    <location>
        <begin position="158"/>
        <end position="291"/>
    </location>
</feature>
<evidence type="ECO:0000313" key="4">
    <source>
        <dbReference type="Proteomes" id="UP001207337"/>
    </source>
</evidence>
<keyword evidence="4" id="KW-1185">Reference proteome</keyword>
<dbReference type="SUPFAM" id="SSF82153">
    <property type="entry name" value="FAS1 domain"/>
    <property type="match status" value="2"/>
</dbReference>
<dbReference type="EMBL" id="JAJNDC010000005">
    <property type="protein sequence ID" value="MCW9714329.1"/>
    <property type="molecule type" value="Genomic_DNA"/>
</dbReference>
<proteinExistence type="predicted"/>
<feature type="domain" description="FAS1" evidence="2">
    <location>
        <begin position="25"/>
        <end position="153"/>
    </location>
</feature>
<organism evidence="3 4">
    <name type="scientific">Fodinibius salicampi</name>
    <dbReference type="NCBI Taxonomy" id="1920655"/>
    <lineage>
        <taxon>Bacteria</taxon>
        <taxon>Pseudomonadati</taxon>
        <taxon>Balneolota</taxon>
        <taxon>Balneolia</taxon>
        <taxon>Balneolales</taxon>
        <taxon>Balneolaceae</taxon>
        <taxon>Fodinibius</taxon>
    </lineage>
</organism>
<dbReference type="Proteomes" id="UP001207337">
    <property type="component" value="Unassembled WGS sequence"/>
</dbReference>
<feature type="region of interest" description="Disordered" evidence="1">
    <location>
        <begin position="1"/>
        <end position="29"/>
    </location>
</feature>
<evidence type="ECO:0000259" key="2">
    <source>
        <dbReference type="PROSITE" id="PS50213"/>
    </source>
</evidence>
<dbReference type="Pfam" id="PF02469">
    <property type="entry name" value="Fasciclin"/>
    <property type="match status" value="2"/>
</dbReference>
<evidence type="ECO:0000256" key="1">
    <source>
        <dbReference type="SAM" id="MobiDB-lite"/>
    </source>
</evidence>
<dbReference type="PANTHER" id="PTHR10900:SF77">
    <property type="entry name" value="FI19380P1"/>
    <property type="match status" value="1"/>
</dbReference>
<reference evidence="3 4" key="1">
    <citation type="submission" date="2021-11" db="EMBL/GenBank/DDBJ databases">
        <title>Aliifidinibius sp. nov., a new bacterium isolated from saline soil.</title>
        <authorList>
            <person name="Galisteo C."/>
            <person name="De La Haba R."/>
            <person name="Sanchez-Porro C."/>
            <person name="Ventosa A."/>
        </authorList>
    </citation>
    <scope>NUCLEOTIDE SEQUENCE [LARGE SCALE GENOMIC DNA]</scope>
    <source>
        <strain evidence="3 4">KACC 190600</strain>
    </source>
</reference>
<name>A0ABT3Q2K0_9BACT</name>
<gene>
    <name evidence="3" type="ORF">LQ318_15580</name>
</gene>
<accession>A0ABT3Q2K0</accession>
<dbReference type="PROSITE" id="PS50213">
    <property type="entry name" value="FAS1"/>
    <property type="match status" value="2"/>
</dbReference>
<dbReference type="RefSeq" id="WP_265791542.1">
    <property type="nucleotide sequence ID" value="NZ_BAABRS010000005.1"/>
</dbReference>
<protein>
    <submittedName>
        <fullName evidence="3">Fasciclin domain-containing protein</fullName>
    </submittedName>
</protein>